<dbReference type="AlphaFoldDB" id="J4IC60"/>
<feature type="region of interest" description="Disordered" evidence="1">
    <location>
        <begin position="1"/>
        <end position="20"/>
    </location>
</feature>
<keyword evidence="4" id="KW-1185">Reference proteome</keyword>
<reference evidence="3 4" key="1">
    <citation type="journal article" date="2012" name="Appl. Environ. Microbiol.">
        <title>Short-read sequencing for genomic analysis of the brown rot fungus Fibroporia radiculosa.</title>
        <authorList>
            <person name="Tang J.D."/>
            <person name="Perkins A.D."/>
            <person name="Sonstegard T.S."/>
            <person name="Schroeder S.G."/>
            <person name="Burgess S.C."/>
            <person name="Diehl S.V."/>
        </authorList>
    </citation>
    <scope>NUCLEOTIDE SEQUENCE [LARGE SCALE GENOMIC DNA]</scope>
    <source>
        <strain evidence="3 4">TFFH 294</strain>
    </source>
</reference>
<gene>
    <name evidence="3" type="ORF">FIBRA_08082</name>
</gene>
<evidence type="ECO:0000313" key="4">
    <source>
        <dbReference type="Proteomes" id="UP000006352"/>
    </source>
</evidence>
<dbReference type="GeneID" id="24100757"/>
<feature type="domain" description="DUF6699" evidence="2">
    <location>
        <begin position="69"/>
        <end position="212"/>
    </location>
</feature>
<dbReference type="OrthoDB" id="2783256at2759"/>
<dbReference type="HOGENOM" id="CLU_1250698_0_0_1"/>
<dbReference type="Proteomes" id="UP000006352">
    <property type="component" value="Unassembled WGS sequence"/>
</dbReference>
<evidence type="ECO:0000313" key="3">
    <source>
        <dbReference type="EMBL" id="CCM05846.1"/>
    </source>
</evidence>
<name>J4IC60_9APHY</name>
<organism evidence="3 4">
    <name type="scientific">Fibroporia radiculosa</name>
    <dbReference type="NCBI Taxonomy" id="599839"/>
    <lineage>
        <taxon>Eukaryota</taxon>
        <taxon>Fungi</taxon>
        <taxon>Dikarya</taxon>
        <taxon>Basidiomycota</taxon>
        <taxon>Agaricomycotina</taxon>
        <taxon>Agaricomycetes</taxon>
        <taxon>Polyporales</taxon>
        <taxon>Fibroporiaceae</taxon>
        <taxon>Fibroporia</taxon>
    </lineage>
</organism>
<evidence type="ECO:0000256" key="1">
    <source>
        <dbReference type="SAM" id="MobiDB-lite"/>
    </source>
</evidence>
<dbReference type="EMBL" id="HE797209">
    <property type="protein sequence ID" value="CCM05846.1"/>
    <property type="molecule type" value="Genomic_DNA"/>
</dbReference>
<protein>
    <recommendedName>
        <fullName evidence="2">DUF6699 domain-containing protein</fullName>
    </recommendedName>
</protein>
<dbReference type="InParanoid" id="J4IC60"/>
<sequence>MSFPYRQTHRASYGVPGSSSHHPQDHLLAHLYPPLFVQIFPSYGSPPVNHGDRRILVQVHAKLSKDRPISWDLWLPLSFALDAPEERTRSIYAGLSPSLLVEPATTPSTNQLTLHIPDLQGWWSVPVTPHETPHVTTGDVLQSLYDTLHISITAEEWREVEDAEMDGEITASFIDRVRACATPGAQFQSIFRDGKKRIDLLTKNHFFYGLEVVNPRNVDDIELRLQVP</sequence>
<accession>J4IC60</accession>
<evidence type="ECO:0000259" key="2">
    <source>
        <dbReference type="Pfam" id="PF20415"/>
    </source>
</evidence>
<dbReference type="RefSeq" id="XP_012185129.1">
    <property type="nucleotide sequence ID" value="XM_012329739.1"/>
</dbReference>
<dbReference type="Pfam" id="PF20415">
    <property type="entry name" value="DUF6699"/>
    <property type="match status" value="1"/>
</dbReference>
<proteinExistence type="predicted"/>
<dbReference type="InterPro" id="IPR046522">
    <property type="entry name" value="DUF6699"/>
</dbReference>